<evidence type="ECO:0000256" key="2">
    <source>
        <dbReference type="ARBA" id="ARBA00012695"/>
    </source>
</evidence>
<comment type="cofactor">
    <cofactor evidence="10">
        <name>FAD</name>
        <dbReference type="ChEBI" id="CHEBI:57692"/>
    </cofactor>
    <text evidence="10">Binds 1 FAD per subunit.</text>
</comment>
<dbReference type="GO" id="GO:0000166">
    <property type="term" value="F:nucleotide binding"/>
    <property type="evidence" value="ECO:0007669"/>
    <property type="project" value="UniProtKB-KW"/>
</dbReference>
<feature type="binding site" evidence="9">
    <location>
        <position position="284"/>
    </location>
    <ligand>
        <name>substrate</name>
    </ligand>
</feature>
<proteinExistence type="predicted"/>
<dbReference type="UniPathway" id="UPA00261">
    <property type="reaction ID" value="UER00373"/>
</dbReference>
<comment type="caution">
    <text evidence="11">The sequence shown here is derived from an EMBL/GenBank/DDBJ whole genome shotgun (WGS) entry which is preliminary data.</text>
</comment>
<accession>A0A133KYI8</accession>
<evidence type="ECO:0000256" key="6">
    <source>
        <dbReference type="ARBA" id="ARBA00023002"/>
    </source>
</evidence>
<keyword evidence="3" id="KW-0285">Flavoprotein</keyword>
<keyword evidence="7" id="KW-0642">Proline metabolism</keyword>
<dbReference type="GeneID" id="93259215"/>
<comment type="catalytic activity">
    <reaction evidence="8">
        <text>L-proline + a quinone = (S)-1-pyrroline-5-carboxylate + a quinol + H(+)</text>
        <dbReference type="Rhea" id="RHEA:23784"/>
        <dbReference type="ChEBI" id="CHEBI:15378"/>
        <dbReference type="ChEBI" id="CHEBI:17388"/>
        <dbReference type="ChEBI" id="CHEBI:24646"/>
        <dbReference type="ChEBI" id="CHEBI:60039"/>
        <dbReference type="ChEBI" id="CHEBI:132124"/>
        <dbReference type="EC" id="1.5.5.2"/>
    </reaction>
</comment>
<evidence type="ECO:0000256" key="8">
    <source>
        <dbReference type="ARBA" id="ARBA00048779"/>
    </source>
</evidence>
<protein>
    <recommendedName>
        <fullName evidence="2">proline dehydrogenase</fullName>
        <ecNumber evidence="2">1.5.5.2</ecNumber>
    </recommendedName>
</protein>
<reference evidence="12" key="1">
    <citation type="submission" date="2016-01" db="EMBL/GenBank/DDBJ databases">
        <authorList>
            <person name="Mitreva M."/>
            <person name="Pepin K.H."/>
            <person name="Mihindukulasuriya K.A."/>
            <person name="Fulton R."/>
            <person name="Fronick C."/>
            <person name="O'Laughlin M."/>
            <person name="Miner T."/>
            <person name="Herter B."/>
            <person name="Rosa B.A."/>
            <person name="Cordes M."/>
            <person name="Tomlinson C."/>
            <person name="Wollam A."/>
            <person name="Palsikar V.B."/>
            <person name="Mardis E.R."/>
            <person name="Wilson R.K."/>
        </authorList>
    </citation>
    <scope>NUCLEOTIDE SEQUENCE [LARGE SCALE GENOMIC DNA]</scope>
    <source>
        <strain evidence="12">GED7749B</strain>
    </source>
</reference>
<feature type="binding site" evidence="9">
    <location>
        <position position="283"/>
    </location>
    <ligand>
        <name>substrate</name>
    </ligand>
</feature>
<organism evidence="11 12">
    <name type="scientific">Heyndrickxia coagulans</name>
    <name type="common">Weizmannia coagulans</name>
    <dbReference type="NCBI Taxonomy" id="1398"/>
    <lineage>
        <taxon>Bacteria</taxon>
        <taxon>Bacillati</taxon>
        <taxon>Bacillota</taxon>
        <taxon>Bacilli</taxon>
        <taxon>Bacillales</taxon>
        <taxon>Bacillaceae</taxon>
        <taxon>Heyndrickxia</taxon>
    </lineage>
</organism>
<comment type="pathway">
    <text evidence="1">Amino-acid degradation; L-proline degradation into L-glutamate; L-glutamate from L-proline: step 1/2.</text>
</comment>
<dbReference type="SUPFAM" id="SSF51730">
    <property type="entry name" value="FAD-linked oxidoreductase"/>
    <property type="match status" value="1"/>
</dbReference>
<feature type="binding site" evidence="10">
    <location>
        <begin position="222"/>
        <end position="223"/>
    </location>
    <ligand>
        <name>FAD</name>
        <dbReference type="ChEBI" id="CHEBI:57692"/>
    </ligand>
</feature>
<dbReference type="PANTHER" id="PTHR13914">
    <property type="entry name" value="PROLINE OXIDASE"/>
    <property type="match status" value="1"/>
</dbReference>
<feature type="binding site" evidence="10">
    <location>
        <position position="161"/>
    </location>
    <ligand>
        <name>FAD</name>
        <dbReference type="ChEBI" id="CHEBI:57692"/>
    </ligand>
</feature>
<name>A0A133KYI8_HEYCO</name>
<evidence type="ECO:0000256" key="9">
    <source>
        <dbReference type="PIRSR" id="PIRSR000196-1"/>
    </source>
</evidence>
<dbReference type="AlphaFoldDB" id="A0A133KYI8"/>
<dbReference type="InterPro" id="IPR015659">
    <property type="entry name" value="Proline_oxidase"/>
</dbReference>
<dbReference type="RefSeq" id="WP_061086541.1">
    <property type="nucleotide sequence ID" value="NZ_KQ955807.1"/>
</dbReference>
<keyword evidence="5 10" id="KW-0274">FAD</keyword>
<gene>
    <name evidence="11" type="ORF">HMPREF3213_00829</name>
</gene>
<dbReference type="PATRIC" id="fig|1398.22.peg.831"/>
<evidence type="ECO:0000256" key="4">
    <source>
        <dbReference type="ARBA" id="ARBA00022741"/>
    </source>
</evidence>
<feature type="binding site" evidence="10">
    <location>
        <position position="133"/>
    </location>
    <ligand>
        <name>FAD</name>
        <dbReference type="ChEBI" id="CHEBI:57692"/>
    </ligand>
</feature>
<keyword evidence="4 10" id="KW-0547">Nucleotide-binding</keyword>
<dbReference type="Pfam" id="PF01619">
    <property type="entry name" value="Pro_dh"/>
    <property type="match status" value="1"/>
</dbReference>
<dbReference type="PANTHER" id="PTHR13914:SF0">
    <property type="entry name" value="PROLINE DEHYDROGENASE 1, MITOCHONDRIAL"/>
    <property type="match status" value="1"/>
</dbReference>
<dbReference type="EMBL" id="LRPN01000027">
    <property type="protein sequence ID" value="KWZ84739.1"/>
    <property type="molecule type" value="Genomic_DNA"/>
</dbReference>
<dbReference type="InterPro" id="IPR029041">
    <property type="entry name" value="FAD-linked_oxidoreductase-like"/>
</dbReference>
<dbReference type="PIRSF" id="PIRSF000196">
    <property type="entry name" value="Pro_dehydrog"/>
    <property type="match status" value="1"/>
</dbReference>
<feature type="binding site" evidence="10">
    <location>
        <begin position="183"/>
        <end position="185"/>
    </location>
    <ligand>
        <name>FAD</name>
        <dbReference type="ChEBI" id="CHEBI:57692"/>
    </ligand>
</feature>
<evidence type="ECO:0000256" key="5">
    <source>
        <dbReference type="ARBA" id="ARBA00022827"/>
    </source>
</evidence>
<dbReference type="InterPro" id="IPR002872">
    <property type="entry name" value="Proline_DH_dom"/>
</dbReference>
<sequence length="331" mass="38666">MANLTRDFFIGLSNSRFLNKSAQKWGFRFGAEKFVAGTDIDSVTRTIREMNARGISCTVDNLGEFVSEKAEAESAKQRILQMLDRIHEENLDCHISVKLTQLGLDIDRAFCLQNMEDILRRAAAYGIFINIDMEDYAHFHATIEVLKTLLESYQNVGTVIQAYLRNAEAVMDELKDVRLRIVKGAYKESETVAFQSKAEIDRNYVKLVKKRLLGEAYTSIATHDHYLIRELGAFIEENQIPHDRFEFQMLYGFRQEMQYELAKKYHFTTYMPFGNDWFGYYMRRLAERPQNLNLIVKDALYTKDNKLKKEPLLTAALTASLFMLWRRKRKK</sequence>
<dbReference type="GO" id="GO:0010133">
    <property type="term" value="P:L-proline catabolic process to L-glutamate"/>
    <property type="evidence" value="ECO:0007669"/>
    <property type="project" value="UniProtKB-UniPathway"/>
</dbReference>
<dbReference type="InterPro" id="IPR008219">
    <property type="entry name" value="PRODH_bac_arc"/>
</dbReference>
<evidence type="ECO:0000256" key="3">
    <source>
        <dbReference type="ARBA" id="ARBA00022630"/>
    </source>
</evidence>
<feature type="binding site" evidence="10">
    <location>
        <position position="197"/>
    </location>
    <ligand>
        <name>FAD</name>
        <dbReference type="ChEBI" id="CHEBI:57692"/>
    </ligand>
</feature>
<evidence type="ECO:0000256" key="10">
    <source>
        <dbReference type="PIRSR" id="PIRSR000196-2"/>
    </source>
</evidence>
<dbReference type="Gene3D" id="3.20.20.220">
    <property type="match status" value="1"/>
</dbReference>
<dbReference type="GO" id="GO:0004657">
    <property type="term" value="F:proline dehydrogenase activity"/>
    <property type="evidence" value="ECO:0007669"/>
    <property type="project" value="UniProtKB-EC"/>
</dbReference>
<evidence type="ECO:0000256" key="1">
    <source>
        <dbReference type="ARBA" id="ARBA00004739"/>
    </source>
</evidence>
<feature type="binding site" evidence="9">
    <location>
        <position position="98"/>
    </location>
    <ligand>
        <name>substrate</name>
    </ligand>
</feature>
<evidence type="ECO:0000256" key="7">
    <source>
        <dbReference type="ARBA" id="ARBA00023062"/>
    </source>
</evidence>
<keyword evidence="6" id="KW-0560">Oxidoreductase</keyword>
<dbReference type="Proteomes" id="UP000070376">
    <property type="component" value="Unassembled WGS sequence"/>
</dbReference>
<evidence type="ECO:0000313" key="12">
    <source>
        <dbReference type="Proteomes" id="UP000070376"/>
    </source>
</evidence>
<evidence type="ECO:0000313" key="11">
    <source>
        <dbReference type="EMBL" id="KWZ84739.1"/>
    </source>
</evidence>
<dbReference type="EC" id="1.5.5.2" evidence="2"/>